<organism evidence="17 18">
    <name type="scientific">Terfezia boudieri ATCC MYA-4762</name>
    <dbReference type="NCBI Taxonomy" id="1051890"/>
    <lineage>
        <taxon>Eukaryota</taxon>
        <taxon>Fungi</taxon>
        <taxon>Dikarya</taxon>
        <taxon>Ascomycota</taxon>
        <taxon>Pezizomycotina</taxon>
        <taxon>Pezizomycetes</taxon>
        <taxon>Pezizales</taxon>
        <taxon>Pezizaceae</taxon>
        <taxon>Terfezia</taxon>
    </lineage>
</organism>
<dbReference type="PANTHER" id="PTHR43097:SF4">
    <property type="entry name" value="GLUTAMINE--TRNA LIGASE"/>
    <property type="match status" value="1"/>
</dbReference>
<evidence type="ECO:0000259" key="13">
    <source>
        <dbReference type="Pfam" id="PF03950"/>
    </source>
</evidence>
<evidence type="ECO:0000259" key="16">
    <source>
        <dbReference type="Pfam" id="PF20974"/>
    </source>
</evidence>
<dbReference type="Pfam" id="PF04558">
    <property type="entry name" value="tRNA_synt_1c_R1"/>
    <property type="match status" value="1"/>
</dbReference>
<feature type="domain" description="Glutaminyl-tRNA synthetase class Ib non-specific RNA-binding" evidence="15">
    <location>
        <begin position="7"/>
        <end position="168"/>
    </location>
</feature>
<feature type="domain" description="Glutaminyl-tRNA synthetase class Ib non-specific RNA-binding" evidence="14">
    <location>
        <begin position="171"/>
        <end position="256"/>
    </location>
</feature>
<dbReference type="Pfam" id="PF04557">
    <property type="entry name" value="tRNA_synt_1c_R2"/>
    <property type="match status" value="1"/>
</dbReference>
<evidence type="ECO:0000259" key="14">
    <source>
        <dbReference type="Pfam" id="PF04557"/>
    </source>
</evidence>
<evidence type="ECO:0000313" key="17">
    <source>
        <dbReference type="EMBL" id="RPB28944.1"/>
    </source>
</evidence>
<dbReference type="InterPro" id="IPR049437">
    <property type="entry name" value="tRNA-synt_1c_C2"/>
</dbReference>
<keyword evidence="18" id="KW-1185">Reference proteome</keyword>
<keyword evidence="6 10" id="KW-0648">Protein biosynthesis</keyword>
<feature type="region of interest" description="Disordered" evidence="11">
    <location>
        <begin position="182"/>
        <end position="225"/>
    </location>
</feature>
<dbReference type="PRINTS" id="PR00987">
    <property type="entry name" value="TRNASYNTHGLU"/>
</dbReference>
<accession>A0A3N4M193</accession>
<dbReference type="Gene3D" id="1.10.8.1290">
    <property type="entry name" value="Glutaminyl-tRNA synthetase, non-specific RNA binding region part 1, domain 1"/>
    <property type="match status" value="1"/>
</dbReference>
<dbReference type="NCBIfam" id="TIGR00440">
    <property type="entry name" value="glnS"/>
    <property type="match status" value="1"/>
</dbReference>
<keyword evidence="3 10" id="KW-0436">Ligase</keyword>
<dbReference type="InterPro" id="IPR042559">
    <property type="entry name" value="Gln-tRNA-synth_Ib_RNA-bd_N_2"/>
</dbReference>
<dbReference type="SUPFAM" id="SSF52374">
    <property type="entry name" value="Nucleotidylyl transferase"/>
    <property type="match status" value="1"/>
</dbReference>
<dbReference type="InterPro" id="IPR042558">
    <property type="entry name" value="Gln-tRNA-synth_Ib_RNA-bd_N_1"/>
</dbReference>
<evidence type="ECO:0000256" key="7">
    <source>
        <dbReference type="ARBA" id="ARBA00023146"/>
    </source>
</evidence>
<evidence type="ECO:0000256" key="9">
    <source>
        <dbReference type="ARBA" id="ARBA00048270"/>
    </source>
</evidence>
<feature type="domain" description="Glutamyl/glutaminyl-tRNA synthetase class Ib catalytic" evidence="12">
    <location>
        <begin position="263"/>
        <end position="572"/>
    </location>
</feature>
<dbReference type="GO" id="GO:0006425">
    <property type="term" value="P:glutaminyl-tRNA aminoacylation"/>
    <property type="evidence" value="ECO:0007669"/>
    <property type="project" value="InterPro"/>
</dbReference>
<dbReference type="InterPro" id="IPR011035">
    <property type="entry name" value="Ribosomal_bL25/Gln-tRNA_synth"/>
</dbReference>
<keyword evidence="7 10" id="KW-0030">Aminoacyl-tRNA synthetase</keyword>
<dbReference type="Pfam" id="PF03950">
    <property type="entry name" value="tRNA-synt_1c_C"/>
    <property type="match status" value="1"/>
</dbReference>
<evidence type="ECO:0000259" key="15">
    <source>
        <dbReference type="Pfam" id="PF04558"/>
    </source>
</evidence>
<dbReference type="FunFam" id="3.40.50.620:FF:000183">
    <property type="entry name" value="Glutaminyl-tRNA synthetase"/>
    <property type="match status" value="1"/>
</dbReference>
<dbReference type="GO" id="GO:0005524">
    <property type="term" value="F:ATP binding"/>
    <property type="evidence" value="ECO:0007669"/>
    <property type="project" value="UniProtKB-KW"/>
</dbReference>
<dbReference type="InterPro" id="IPR001412">
    <property type="entry name" value="aa-tRNA-synth_I_CS"/>
</dbReference>
<keyword evidence="5 10" id="KW-0067">ATP-binding</keyword>
<dbReference type="GO" id="GO:0005829">
    <property type="term" value="C:cytosol"/>
    <property type="evidence" value="ECO:0007669"/>
    <property type="project" value="TreeGrafter"/>
</dbReference>
<dbReference type="InterPro" id="IPR050132">
    <property type="entry name" value="Gln/Glu-tRNA_Ligase"/>
</dbReference>
<dbReference type="PANTHER" id="PTHR43097">
    <property type="entry name" value="GLUTAMINE-TRNA LIGASE"/>
    <property type="match status" value="1"/>
</dbReference>
<evidence type="ECO:0000256" key="4">
    <source>
        <dbReference type="ARBA" id="ARBA00022741"/>
    </source>
</evidence>
<feature type="compositionally biased region" description="Low complexity" evidence="11">
    <location>
        <begin position="199"/>
        <end position="209"/>
    </location>
</feature>
<gene>
    <name evidence="17" type="ORF">L211DRAFT_855120</name>
</gene>
<dbReference type="InterPro" id="IPR020056">
    <property type="entry name" value="Rbsml_bL25/Gln-tRNA_synth_N"/>
</dbReference>
<dbReference type="FunCoup" id="A0A3N4M193">
    <property type="interactions" value="1307"/>
</dbReference>
<keyword evidence="4 10" id="KW-0547">Nucleotide-binding</keyword>
<dbReference type="InParanoid" id="A0A3N4M193"/>
<dbReference type="CDD" id="cd00807">
    <property type="entry name" value="GlnRS_core"/>
    <property type="match status" value="1"/>
</dbReference>
<dbReference type="Gene3D" id="1.10.10.2420">
    <property type="match status" value="1"/>
</dbReference>
<dbReference type="FunFam" id="1.10.10.2420:FF:000001">
    <property type="entry name" value="Glutamine--tRNA ligase cytoplasmic"/>
    <property type="match status" value="1"/>
</dbReference>
<dbReference type="InterPro" id="IPR020059">
    <property type="entry name" value="Glu/Gln-tRNA-synth_Ib_codon-bd"/>
</dbReference>
<dbReference type="InterPro" id="IPR007638">
    <property type="entry name" value="Gln-tRNA-synth_Ib_RNA-bd_2"/>
</dbReference>
<dbReference type="STRING" id="1051890.A0A3N4M193"/>
<dbReference type="OrthoDB" id="10250478at2759"/>
<dbReference type="InterPro" id="IPR000924">
    <property type="entry name" value="Glu/Gln-tRNA-synth"/>
</dbReference>
<dbReference type="InterPro" id="IPR014729">
    <property type="entry name" value="Rossmann-like_a/b/a_fold"/>
</dbReference>
<evidence type="ECO:0000256" key="1">
    <source>
        <dbReference type="ARBA" id="ARBA00005594"/>
    </source>
</evidence>
<name>A0A3N4M193_9PEZI</name>
<dbReference type="SUPFAM" id="SSF50715">
    <property type="entry name" value="Ribosomal protein L25-like"/>
    <property type="match status" value="1"/>
</dbReference>
<evidence type="ECO:0000256" key="6">
    <source>
        <dbReference type="ARBA" id="ARBA00022917"/>
    </source>
</evidence>
<reference evidence="17 18" key="1">
    <citation type="journal article" date="2018" name="Nat. Ecol. Evol.">
        <title>Pezizomycetes genomes reveal the molecular basis of ectomycorrhizal truffle lifestyle.</title>
        <authorList>
            <person name="Murat C."/>
            <person name="Payen T."/>
            <person name="Noel B."/>
            <person name="Kuo A."/>
            <person name="Morin E."/>
            <person name="Chen J."/>
            <person name="Kohler A."/>
            <person name="Krizsan K."/>
            <person name="Balestrini R."/>
            <person name="Da Silva C."/>
            <person name="Montanini B."/>
            <person name="Hainaut M."/>
            <person name="Levati E."/>
            <person name="Barry K.W."/>
            <person name="Belfiori B."/>
            <person name="Cichocki N."/>
            <person name="Clum A."/>
            <person name="Dockter R.B."/>
            <person name="Fauchery L."/>
            <person name="Guy J."/>
            <person name="Iotti M."/>
            <person name="Le Tacon F."/>
            <person name="Lindquist E.A."/>
            <person name="Lipzen A."/>
            <person name="Malagnac F."/>
            <person name="Mello A."/>
            <person name="Molinier V."/>
            <person name="Miyauchi S."/>
            <person name="Poulain J."/>
            <person name="Riccioni C."/>
            <person name="Rubini A."/>
            <person name="Sitrit Y."/>
            <person name="Splivallo R."/>
            <person name="Traeger S."/>
            <person name="Wang M."/>
            <person name="Zifcakova L."/>
            <person name="Wipf D."/>
            <person name="Zambonelli A."/>
            <person name="Paolocci F."/>
            <person name="Nowrousian M."/>
            <person name="Ottonello S."/>
            <person name="Baldrian P."/>
            <person name="Spatafora J.W."/>
            <person name="Henrissat B."/>
            <person name="Nagy L.G."/>
            <person name="Aury J.M."/>
            <person name="Wincker P."/>
            <person name="Grigoriev I.V."/>
            <person name="Bonfante P."/>
            <person name="Martin F.M."/>
        </authorList>
    </citation>
    <scope>NUCLEOTIDE SEQUENCE [LARGE SCALE GENOMIC DNA]</scope>
    <source>
        <strain evidence="17 18">ATCC MYA-4762</strain>
    </source>
</reference>
<evidence type="ECO:0000256" key="2">
    <source>
        <dbReference type="ARBA" id="ARBA00012836"/>
    </source>
</evidence>
<dbReference type="Pfam" id="PF00749">
    <property type="entry name" value="tRNA-synt_1c"/>
    <property type="match status" value="1"/>
</dbReference>
<comment type="catalytic activity">
    <reaction evidence="9">
        <text>tRNA(Gln) + L-glutamine + ATP = L-glutaminyl-tRNA(Gln) + AMP + diphosphate</text>
        <dbReference type="Rhea" id="RHEA:20121"/>
        <dbReference type="Rhea" id="RHEA-COMP:9662"/>
        <dbReference type="Rhea" id="RHEA-COMP:9681"/>
        <dbReference type="ChEBI" id="CHEBI:30616"/>
        <dbReference type="ChEBI" id="CHEBI:33019"/>
        <dbReference type="ChEBI" id="CHEBI:58359"/>
        <dbReference type="ChEBI" id="CHEBI:78442"/>
        <dbReference type="ChEBI" id="CHEBI:78521"/>
        <dbReference type="ChEBI" id="CHEBI:456215"/>
        <dbReference type="EC" id="6.1.1.18"/>
    </reaction>
</comment>
<comment type="similarity">
    <text evidence="1 10">Belongs to the class-I aminoacyl-tRNA synthetase family.</text>
</comment>
<evidence type="ECO:0000313" key="18">
    <source>
        <dbReference type="Proteomes" id="UP000267821"/>
    </source>
</evidence>
<dbReference type="Gene3D" id="3.40.50.620">
    <property type="entry name" value="HUPs"/>
    <property type="match status" value="1"/>
</dbReference>
<evidence type="ECO:0000256" key="5">
    <source>
        <dbReference type="ARBA" id="ARBA00022840"/>
    </source>
</evidence>
<dbReference type="Gene3D" id="2.40.240.10">
    <property type="entry name" value="Ribosomal Protein L25, Chain P"/>
    <property type="match status" value="2"/>
</dbReference>
<protein>
    <recommendedName>
        <fullName evidence="2">glutamine--tRNA ligase</fullName>
        <ecNumber evidence="2">6.1.1.18</ecNumber>
    </recommendedName>
    <alternativeName>
        <fullName evidence="8">Glutaminyl-tRNA synthetase</fullName>
    </alternativeName>
</protein>
<evidence type="ECO:0000256" key="11">
    <source>
        <dbReference type="SAM" id="MobiDB-lite"/>
    </source>
</evidence>
<feature type="domain" description="Glutamyl/glutaminyl-tRNA synthetase class Ib anti-codon binding" evidence="13">
    <location>
        <begin position="576"/>
        <end position="677"/>
    </location>
</feature>
<dbReference type="AlphaFoldDB" id="A0A3N4M193"/>
<sequence length="813" mass="92588">MADEATLTAQLKILGLADKAIKDTFKNKKLTATYTGIAIEANLTSTPEPDVTKGLSYLASQTKETQCPKREVITKAIIDRRLKTNVQIQAALEHLRGLEAEGKLGEYSEEVFERECGVGVEFTKEEVAAIVKQHVDSNKERIVEERYKIAQETLSVLKNTTDLKWAPPLEVKQEVDTQFEALIGPKDERDNEKKKTKAKPAAATAAASAGKDRKEEAKPVGSDPLNTTSMFEEGFLAALHKPGGNYQIIPENREKHLRETGGKVYTRFPPEPNGYLHIGHSKAIAINFGFARYHGGECYLRYDDTNPEAEEERYFVAIREIVEWLGFKPYKITYSSDHFQRLYDLAEDLTKRGFAYVCHCTAEEVHLQRGGDNRGPRYACPHRDRPIEESLMEFRAMRDGKYKPKEAILRMKQDLEDGNPQMWDLTAYRILETPHHRTGNEWRVYPTYDFTHCLCDSFENISHSLCTTEFINSRQSYDWLCNALEIYRPQQSEYGRLNLTGTIMSKRKIAKLVNQGYVRGWDDPRLYTLVAIRRRGVPPGAILSFVNELGVTTATTNIQIKRFENSIRKYLEETVPRLMMVLDPVPVIIENLPEDHYESFSVPFRPGVPKMGEHEVPFTRKVYIDRSDFREVDSRDYFRLAPGKSVGLFKVPCPIKCTSFTKDPVTGLITEIRAHYESDAPTFVKPKTYIQWLAHCPSKNSPIQVEARLFNQLFKSDDPESNPDGFLADINPDSEEIFGNAIIEVGFEEVRRRAPWPEREGEKDKKVIGKESTRFQALRVGYFAMDTDSGNVPGGKIVLNRIVTLKEDAGKNA</sequence>
<proteinExistence type="inferred from homology"/>
<dbReference type="InterPro" id="IPR007639">
    <property type="entry name" value="Gln-tRNA-synth_Ib_RNA-bd_N"/>
</dbReference>
<dbReference type="InterPro" id="IPR004514">
    <property type="entry name" value="Gln-tRNA-synth"/>
</dbReference>
<dbReference type="Pfam" id="PF20974">
    <property type="entry name" value="tRNA-synt_1c_C2"/>
    <property type="match status" value="1"/>
</dbReference>
<evidence type="ECO:0000256" key="10">
    <source>
        <dbReference type="RuleBase" id="RU363037"/>
    </source>
</evidence>
<dbReference type="FunFam" id="2.40.240.10:FF:000007">
    <property type="entry name" value="Glutamine--tRNA ligase"/>
    <property type="match status" value="1"/>
</dbReference>
<evidence type="ECO:0000256" key="3">
    <source>
        <dbReference type="ARBA" id="ARBA00022598"/>
    </source>
</evidence>
<dbReference type="InterPro" id="IPR020058">
    <property type="entry name" value="Glu/Gln-tRNA-synth_Ib_cat-dom"/>
</dbReference>
<feature type="domain" description="tRNA synthetases class I (E and Q) anti-codon binding" evidence="16">
    <location>
        <begin position="690"/>
        <end position="750"/>
    </location>
</feature>
<dbReference type="PROSITE" id="PS00178">
    <property type="entry name" value="AA_TRNA_LIGASE_I"/>
    <property type="match status" value="1"/>
</dbReference>
<dbReference type="EC" id="6.1.1.18" evidence="2"/>
<dbReference type="GO" id="GO:0004819">
    <property type="term" value="F:glutamine-tRNA ligase activity"/>
    <property type="evidence" value="ECO:0007669"/>
    <property type="project" value="UniProtKB-EC"/>
</dbReference>
<dbReference type="FunFam" id="2.40.240.10:FF:000015">
    <property type="entry name" value="Glutaminyl-tRNA synthetase"/>
    <property type="match status" value="1"/>
</dbReference>
<dbReference type="Proteomes" id="UP000267821">
    <property type="component" value="Unassembled WGS sequence"/>
</dbReference>
<dbReference type="EMBL" id="ML121528">
    <property type="protein sequence ID" value="RPB28944.1"/>
    <property type="molecule type" value="Genomic_DNA"/>
</dbReference>
<evidence type="ECO:0000256" key="8">
    <source>
        <dbReference type="ARBA" id="ARBA00030466"/>
    </source>
</evidence>
<evidence type="ECO:0000259" key="12">
    <source>
        <dbReference type="Pfam" id="PF00749"/>
    </source>
</evidence>